<dbReference type="PANTHER" id="PTHR22722:SF14">
    <property type="entry name" value="MEGALIN, ISOFORM A"/>
    <property type="match status" value="1"/>
</dbReference>
<feature type="disulfide bond" evidence="13">
    <location>
        <begin position="1107"/>
        <end position="1125"/>
    </location>
</feature>
<feature type="repeat" description="LDL-receptor class B" evidence="14">
    <location>
        <begin position="616"/>
        <end position="658"/>
    </location>
</feature>
<feature type="disulfide bond" evidence="13">
    <location>
        <begin position="1305"/>
        <end position="1317"/>
    </location>
</feature>
<dbReference type="SMART" id="SM00179">
    <property type="entry name" value="EGF_CA"/>
    <property type="match status" value="3"/>
</dbReference>
<name>A0A7R9FM00_9NEOP</name>
<keyword evidence="2 12" id="KW-0245">EGF-like domain</keyword>
<evidence type="ECO:0000256" key="16">
    <source>
        <dbReference type="SAM" id="Phobius"/>
    </source>
</evidence>
<keyword evidence="5" id="KW-0732">Signal</keyword>
<gene>
    <name evidence="18" type="ORF">TTEB3V08_LOCUS4138</name>
</gene>
<feature type="disulfide bond" evidence="13">
    <location>
        <begin position="1179"/>
        <end position="1191"/>
    </location>
</feature>
<dbReference type="PROSITE" id="PS51120">
    <property type="entry name" value="LDLRB"/>
    <property type="match status" value="4"/>
</dbReference>
<dbReference type="InterPro" id="IPR023415">
    <property type="entry name" value="LDLR_class-A_CS"/>
</dbReference>
<dbReference type="InterPro" id="IPR018097">
    <property type="entry name" value="EGF_Ca-bd_CS"/>
</dbReference>
<feature type="repeat" description="LDL-receptor class B" evidence="14">
    <location>
        <begin position="572"/>
        <end position="615"/>
    </location>
</feature>
<evidence type="ECO:0000256" key="11">
    <source>
        <dbReference type="ARBA" id="ARBA00023180"/>
    </source>
</evidence>
<dbReference type="PROSITE" id="PS01186">
    <property type="entry name" value="EGF_2"/>
    <property type="match status" value="1"/>
</dbReference>
<evidence type="ECO:0000256" key="12">
    <source>
        <dbReference type="PROSITE-ProRule" id="PRU00076"/>
    </source>
</evidence>
<dbReference type="SUPFAM" id="SSF57196">
    <property type="entry name" value="EGF/Laminin"/>
    <property type="match status" value="2"/>
</dbReference>
<dbReference type="SMART" id="SM00181">
    <property type="entry name" value="EGF"/>
    <property type="match status" value="11"/>
</dbReference>
<evidence type="ECO:0000256" key="15">
    <source>
        <dbReference type="SAM" id="MobiDB-lite"/>
    </source>
</evidence>
<feature type="disulfide bond" evidence="13">
    <location>
        <begin position="1186"/>
        <end position="1204"/>
    </location>
</feature>
<dbReference type="GO" id="GO:0005886">
    <property type="term" value="C:plasma membrane"/>
    <property type="evidence" value="ECO:0007669"/>
    <property type="project" value="TreeGrafter"/>
</dbReference>
<feature type="domain" description="EGF-like" evidence="17">
    <location>
        <begin position="401"/>
        <end position="440"/>
    </location>
</feature>
<dbReference type="PRINTS" id="PR00261">
    <property type="entry name" value="LDLRECEPTOR"/>
</dbReference>
<feature type="disulfide bond" evidence="12">
    <location>
        <begin position="405"/>
        <end position="415"/>
    </location>
</feature>
<dbReference type="InterPro" id="IPR001881">
    <property type="entry name" value="EGF-like_Ca-bd_dom"/>
</dbReference>
<keyword evidence="10" id="KW-0675">Receptor</keyword>
<evidence type="ECO:0000256" key="5">
    <source>
        <dbReference type="ARBA" id="ARBA00022729"/>
    </source>
</evidence>
<keyword evidence="7 16" id="KW-1133">Transmembrane helix</keyword>
<feature type="disulfide bond" evidence="13">
    <location>
        <begin position="1081"/>
        <end position="1096"/>
    </location>
</feature>
<dbReference type="InterPro" id="IPR026823">
    <property type="entry name" value="cEGF"/>
</dbReference>
<dbReference type="CDD" id="cd00054">
    <property type="entry name" value="EGF_CA"/>
    <property type="match status" value="1"/>
</dbReference>
<organism evidence="18">
    <name type="scientific">Timema tahoe</name>
    <dbReference type="NCBI Taxonomy" id="61484"/>
    <lineage>
        <taxon>Eukaryota</taxon>
        <taxon>Metazoa</taxon>
        <taxon>Ecdysozoa</taxon>
        <taxon>Arthropoda</taxon>
        <taxon>Hexapoda</taxon>
        <taxon>Insecta</taxon>
        <taxon>Pterygota</taxon>
        <taxon>Neoptera</taxon>
        <taxon>Polyneoptera</taxon>
        <taxon>Phasmatodea</taxon>
        <taxon>Timematodea</taxon>
        <taxon>Timematoidea</taxon>
        <taxon>Timematidae</taxon>
        <taxon>Timema</taxon>
    </lineage>
</organism>
<dbReference type="Pfam" id="PF14670">
    <property type="entry name" value="FXa_inhibition"/>
    <property type="match status" value="2"/>
</dbReference>
<dbReference type="InterPro" id="IPR049883">
    <property type="entry name" value="NOTCH1_EGF-like"/>
</dbReference>
<evidence type="ECO:0000313" key="18">
    <source>
        <dbReference type="EMBL" id="CAD7456099.1"/>
    </source>
</evidence>
<evidence type="ECO:0000256" key="13">
    <source>
        <dbReference type="PROSITE-ProRule" id="PRU00124"/>
    </source>
</evidence>
<dbReference type="InterPro" id="IPR036055">
    <property type="entry name" value="LDL_receptor-like_sf"/>
</dbReference>
<feature type="disulfide bond" evidence="13">
    <location>
        <begin position="278"/>
        <end position="290"/>
    </location>
</feature>
<dbReference type="SMART" id="SM00135">
    <property type="entry name" value="LY"/>
    <property type="match status" value="11"/>
</dbReference>
<evidence type="ECO:0000256" key="8">
    <source>
        <dbReference type="ARBA" id="ARBA00023136"/>
    </source>
</evidence>
<sequence length="1951" mass="216681">MQDLVATTREAIQKHRTWSQLHVRPYRNAGLGRNYTNAGLGQNYTRGHTEMQDLVKTTREAIQKRRTWSKLHAKPYRNAGLGRNNTRGHKETQDLVETTREAIKKCRTWLKLHVRPYRNTDSLNVSMTPLEKRPRLNKALTECLQTVAVIGYSQQVIGDTINRAITTFAMKSRSNWAAAWLLIFLSHQVIAEECPRMMISCSDGQCISDTLQCDGQPDCLDGSDELDCEDSSPLECVTGEWACTDGQACIPGTWQCDGNKDCEDGSDELLGCLRKLKCDEDKLLCRNHHCIHRKFQCDGIDDCGDNSDEENCTVKIQSGKDCTLEKKHFQCTDFLSCVPLENVCDGTPDCLDASDEGPLCNQSHLMCATYGCDGECYALPSGPTCLCLPGFVLSGKFKCADIDECIQYGICDQRCKNLPGSYKCDCVDGYKFNKQLNKCEAEGGEALLLFASKKDLRVFHLQSRVYYKVAENLDHAVGVAYDGKHVYWTNLKDQEEAIYRSLEDGSNVELIVSSGLGLPEDLAIDWITDNIYFTDAENKHIGVCTNTGLKCAVLVNEDIDKVRSIVLLLSEGLMFWTDWGERPLIGRAGMDGSKPVAFVSEGLYWPNGLSLDYPNDRLYWVEAKFSKIESIKLDGSDRRVILKGVVDHPYAIAVFEDRVYWSDWQDKEIESCNKFTGKNHTVVLKIKKNPIYSIHIFHPSMHPKVSNPCIGGFCSDMCLLGPGLSYTCACPQDKEMTNDKHTCRDVLKKEMVLVGAGHMIYKLDHNILGKQHVEELNIHAVYRIGGLVYDSLKDRVIISDVGNNKLFFMNLKNRVITPLVTENLGNVESLAFDYLGNNLYWCDTKMKTVEVLSLNTGHRTVLLKPSGDVIPTDVALIPELGVMFVAMRSDHGVIIDKMHMDGKGERTHVIDSDLTGPCIALTYDYDLDRVFWADSGRGVIESTASDGKDRHSYVAGQYAPNHLAVLGKDLFWSNWNTPRLYWANKYDSSKISRIALDIPEGIERMSLVAVRGVHPGSSHACQHNNGGCSHICLVAPNGMVCACPSGLVLESDRMCSVHVNCHGEEFQCYLDNMCVPVKLRCNGVKDCPTGEDERDCPKECSMVQFRCHNGECIDKHFQCNGVMDCSDGSDEDCPKADGACDRDGWFRCGSGECLRDHYRCDGIVDCDDKSDENCTSETCLPGNFRCGNGVCIPSSWVCDGAYDCIDNSDEHGDCGHVTCGPKDFQCKNGHCIDKMLRCNNVEECSDGSDEQRCQRPQGRNKTGAMHCSDGHFVCKFNTSICLPDSARCNGIAECSRGEDEKNCDCSSEEFECKNNKCIIQSWVCDHAVDCEDGSDEDPDMCAAIARSNTGYTRGPCKEFSCQNGDCIPFDSVCNNIEDCSDKSDEGGQCDSSCHTTSCDQLCQRSPSGSRCSCHSGYTLLDDGKTCEDVDECLASPGPCAQICDNTPGSFVCSCVRDLRLTADKRSCKAIGDPMEIVFTAKTQIRRTSPKTGNLNVVVNSPGFKVTGLDVDARRKTVYWTTGERNPGAAQWCSTSLMNVLSLIGQNLGRLFKLSIVGGEQKHVRAVGRPTKLAVDWITENVFLVDENDFHHQNIKVCNLDSKRVAKIAVMNSGVEISSIAVDPHHGFVFWSQGYWDPMSIPSSEVWRVDMSGLNKMELASTNLKMVSGLALDLIQRRVFWVDPKLQVIESVGYNGDNRKTRLVHETRHAQGLALFEGSLYWLAETGEIIKYKLYESSRRTETIKTHTSNTDMFAIMQISRQPLVSNKCEDVNCSHICVKVQSGPQCLCSDGLLVHMGDACPAKLNVTRTASSELESTQESSGNTAVTVLVVILFIVAILLTGYYIYQRRFRGDGLDMSIHFQNRAFGLSKIVGDSTPTSLPKTALKPGQHEYTNPLERSSVYEQKDGKVVILAGDGKLRSPVVLRLPRTQTKTADDSDSDQPDCMTAKLLP</sequence>
<comment type="subcellular location">
    <subcellularLocation>
        <location evidence="1">Membrane</location>
        <topology evidence="1">Single-pass type I membrane protein</topology>
    </subcellularLocation>
</comment>
<dbReference type="SMART" id="SM00192">
    <property type="entry name" value="LDLa"/>
    <property type="match status" value="12"/>
</dbReference>
<keyword evidence="11" id="KW-0325">Glycoprotein</keyword>
<dbReference type="InterPro" id="IPR000742">
    <property type="entry name" value="EGF"/>
</dbReference>
<dbReference type="GO" id="GO:0006897">
    <property type="term" value="P:endocytosis"/>
    <property type="evidence" value="ECO:0007669"/>
    <property type="project" value="UniProtKB-KW"/>
</dbReference>
<dbReference type="InterPro" id="IPR009030">
    <property type="entry name" value="Growth_fac_rcpt_cys_sf"/>
</dbReference>
<proteinExistence type="predicted"/>
<dbReference type="PROSITE" id="PS00010">
    <property type="entry name" value="ASX_HYDROXYL"/>
    <property type="match status" value="1"/>
</dbReference>
<dbReference type="SUPFAM" id="SSF63825">
    <property type="entry name" value="YWTD domain"/>
    <property type="match status" value="3"/>
</dbReference>
<evidence type="ECO:0000256" key="4">
    <source>
        <dbReference type="ARBA" id="ARBA00022692"/>
    </source>
</evidence>
<dbReference type="PROSITE" id="PS01209">
    <property type="entry name" value="LDLRA_1"/>
    <property type="match status" value="8"/>
</dbReference>
<dbReference type="PROSITE" id="PS50026">
    <property type="entry name" value="EGF_3"/>
    <property type="match status" value="1"/>
</dbReference>
<dbReference type="Gene3D" id="2.120.10.30">
    <property type="entry name" value="TolB, C-terminal domain"/>
    <property type="match status" value="3"/>
</dbReference>
<dbReference type="InterPro" id="IPR051221">
    <property type="entry name" value="LDLR-related"/>
</dbReference>
<dbReference type="InterPro" id="IPR000152">
    <property type="entry name" value="EGF-type_Asp/Asn_hydroxyl_site"/>
</dbReference>
<feature type="disulfide bond" evidence="13">
    <location>
        <begin position="1219"/>
        <end position="1231"/>
    </location>
</feature>
<feature type="disulfide bond" evidence="13">
    <location>
        <begin position="1288"/>
        <end position="1303"/>
    </location>
</feature>
<protein>
    <recommendedName>
        <fullName evidence="17">EGF-like domain-containing protein</fullName>
    </recommendedName>
</protein>
<evidence type="ECO:0000256" key="6">
    <source>
        <dbReference type="ARBA" id="ARBA00022737"/>
    </source>
</evidence>
<dbReference type="InterPro" id="IPR011042">
    <property type="entry name" value="6-blade_b-propeller_TolB-like"/>
</dbReference>
<keyword evidence="8 16" id="KW-0472">Membrane</keyword>
<keyword evidence="4 16" id="KW-0812">Transmembrane</keyword>
<dbReference type="PROSITE" id="PS50068">
    <property type="entry name" value="LDLRA_2"/>
    <property type="match status" value="12"/>
</dbReference>
<dbReference type="FunFam" id="2.10.25.10:FF:000009">
    <property type="entry name" value="Low-density lipoprotein receptor isoform 1"/>
    <property type="match status" value="1"/>
</dbReference>
<evidence type="ECO:0000256" key="10">
    <source>
        <dbReference type="ARBA" id="ARBA00023170"/>
    </source>
</evidence>
<dbReference type="SUPFAM" id="SSF57184">
    <property type="entry name" value="Growth factor receptor domain"/>
    <property type="match status" value="1"/>
</dbReference>
<evidence type="ECO:0000256" key="1">
    <source>
        <dbReference type="ARBA" id="ARBA00004479"/>
    </source>
</evidence>
<evidence type="ECO:0000256" key="7">
    <source>
        <dbReference type="ARBA" id="ARBA00022989"/>
    </source>
</evidence>
<evidence type="ECO:0000256" key="9">
    <source>
        <dbReference type="ARBA" id="ARBA00023157"/>
    </source>
</evidence>
<dbReference type="GO" id="GO:0005509">
    <property type="term" value="F:calcium ion binding"/>
    <property type="evidence" value="ECO:0007669"/>
    <property type="project" value="InterPro"/>
</dbReference>
<feature type="repeat" description="LDL-receptor class B" evidence="14">
    <location>
        <begin position="484"/>
        <end position="528"/>
    </location>
</feature>
<dbReference type="PANTHER" id="PTHR22722">
    <property type="entry name" value="LOW-DENSITY LIPOPROTEIN RECEPTOR-RELATED PROTEIN 2-RELATED"/>
    <property type="match status" value="1"/>
</dbReference>
<dbReference type="Gene3D" id="4.10.400.10">
    <property type="entry name" value="Low-density Lipoprotein Receptor"/>
    <property type="match status" value="12"/>
</dbReference>
<keyword evidence="9 12" id="KW-1015">Disulfide bond</keyword>
<dbReference type="FunFam" id="4.10.400.10:FF:000011">
    <property type="entry name" value="Low-density lipoprotein receptor-related protein 1"/>
    <property type="match status" value="1"/>
</dbReference>
<keyword evidence="3" id="KW-0254">Endocytosis</keyword>
<comment type="caution">
    <text evidence="12">Lacks conserved residue(s) required for the propagation of feature annotation.</text>
</comment>
<feature type="disulfide bond" evidence="13">
    <location>
        <begin position="1312"/>
        <end position="1330"/>
    </location>
</feature>
<feature type="disulfide bond" evidence="13">
    <location>
        <begin position="1100"/>
        <end position="1112"/>
    </location>
</feature>
<dbReference type="FunFam" id="2.120.10.30:FF:000241">
    <property type="entry name" value="Low-density lipoprotein receptor-related protein 6"/>
    <property type="match status" value="2"/>
</dbReference>
<dbReference type="Gene3D" id="2.10.25.10">
    <property type="entry name" value="Laminin"/>
    <property type="match status" value="3"/>
</dbReference>
<dbReference type="Pfam" id="PF07645">
    <property type="entry name" value="EGF_CA"/>
    <property type="match status" value="1"/>
</dbReference>
<feature type="disulfide bond" evidence="13">
    <location>
        <begin position="297"/>
        <end position="312"/>
    </location>
</feature>
<evidence type="ECO:0000256" key="3">
    <source>
        <dbReference type="ARBA" id="ARBA00022583"/>
    </source>
</evidence>
<dbReference type="Pfam" id="PF12662">
    <property type="entry name" value="cEGF"/>
    <property type="match status" value="1"/>
</dbReference>
<evidence type="ECO:0000259" key="17">
    <source>
        <dbReference type="PROSITE" id="PS50026"/>
    </source>
</evidence>
<dbReference type="Pfam" id="PF00058">
    <property type="entry name" value="Ldl_recept_b"/>
    <property type="match status" value="2"/>
</dbReference>
<dbReference type="SUPFAM" id="SSF57424">
    <property type="entry name" value="LDL receptor-like module"/>
    <property type="match status" value="11"/>
</dbReference>
<dbReference type="PROSITE" id="PS01187">
    <property type="entry name" value="EGF_CA"/>
    <property type="match status" value="2"/>
</dbReference>
<feature type="disulfide bond" evidence="13">
    <location>
        <begin position="285"/>
        <end position="303"/>
    </location>
</feature>
<feature type="disulfide bond" evidence="13">
    <location>
        <begin position="1226"/>
        <end position="1244"/>
    </location>
</feature>
<evidence type="ECO:0000256" key="14">
    <source>
        <dbReference type="PROSITE-ProRule" id="PRU00461"/>
    </source>
</evidence>
<dbReference type="GO" id="GO:0043235">
    <property type="term" value="C:receptor complex"/>
    <property type="evidence" value="ECO:0007669"/>
    <property type="project" value="TreeGrafter"/>
</dbReference>
<feature type="disulfide bond" evidence="13">
    <location>
        <begin position="1361"/>
        <end position="1379"/>
    </location>
</feature>
<dbReference type="EMBL" id="OE001139">
    <property type="protein sequence ID" value="CAD7456099.1"/>
    <property type="molecule type" value="Genomic_DNA"/>
</dbReference>
<feature type="repeat" description="LDL-receptor class B" evidence="14">
    <location>
        <begin position="1676"/>
        <end position="1718"/>
    </location>
</feature>
<evidence type="ECO:0000256" key="2">
    <source>
        <dbReference type="ARBA" id="ARBA00022536"/>
    </source>
</evidence>
<feature type="transmembrane region" description="Helical" evidence="16">
    <location>
        <begin position="1825"/>
        <end position="1846"/>
    </location>
</feature>
<dbReference type="CDD" id="cd00112">
    <property type="entry name" value="LDLa"/>
    <property type="match status" value="12"/>
</dbReference>
<keyword evidence="6" id="KW-0677">Repeat</keyword>
<dbReference type="FunFam" id="2.10.25.10:FF:000010">
    <property type="entry name" value="Pro-epidermal growth factor"/>
    <property type="match status" value="1"/>
</dbReference>
<feature type="region of interest" description="Disordered" evidence="15">
    <location>
        <begin position="1927"/>
        <end position="1951"/>
    </location>
</feature>
<dbReference type="Pfam" id="PF00057">
    <property type="entry name" value="Ldl_recept_a"/>
    <property type="match status" value="11"/>
</dbReference>
<dbReference type="InterPro" id="IPR002172">
    <property type="entry name" value="LDrepeatLR_classA_rpt"/>
</dbReference>
<feature type="disulfide bond" evidence="13">
    <location>
        <begin position="1148"/>
        <end position="1166"/>
    </location>
</feature>
<feature type="disulfide bond" evidence="13">
    <location>
        <begin position="213"/>
        <end position="228"/>
    </location>
</feature>
<accession>A0A7R9FM00</accession>
<feature type="disulfide bond" evidence="13">
    <location>
        <begin position="201"/>
        <end position="219"/>
    </location>
</feature>
<feature type="disulfide bond" evidence="13">
    <location>
        <begin position="1238"/>
        <end position="1253"/>
    </location>
</feature>
<feature type="disulfide bond" evidence="13">
    <location>
        <begin position="194"/>
        <end position="206"/>
    </location>
</feature>
<reference evidence="18" key="1">
    <citation type="submission" date="2020-11" db="EMBL/GenBank/DDBJ databases">
        <authorList>
            <person name="Tran Van P."/>
        </authorList>
    </citation>
    <scope>NUCLEOTIDE SEQUENCE</scope>
</reference>
<dbReference type="InterPro" id="IPR000033">
    <property type="entry name" value="LDLR_classB_rpt"/>
</dbReference>